<evidence type="ECO:0000256" key="1">
    <source>
        <dbReference type="ARBA" id="ARBA00022837"/>
    </source>
</evidence>
<dbReference type="Proteomes" id="UP001178507">
    <property type="component" value="Unassembled WGS sequence"/>
</dbReference>
<feature type="domain" description="EF-hand" evidence="4">
    <location>
        <begin position="234"/>
        <end position="269"/>
    </location>
</feature>
<dbReference type="AlphaFoldDB" id="A0AA36I1N2"/>
<dbReference type="PROSITE" id="PS00018">
    <property type="entry name" value="EF_HAND_1"/>
    <property type="match status" value="1"/>
</dbReference>
<reference evidence="5" key="1">
    <citation type="submission" date="2023-08" db="EMBL/GenBank/DDBJ databases">
        <authorList>
            <person name="Chen Y."/>
            <person name="Shah S."/>
            <person name="Dougan E. K."/>
            <person name="Thang M."/>
            <person name="Chan C."/>
        </authorList>
    </citation>
    <scope>NUCLEOTIDE SEQUENCE</scope>
</reference>
<proteinExistence type="predicted"/>
<feature type="transmembrane region" description="Helical" evidence="3">
    <location>
        <begin position="787"/>
        <end position="807"/>
    </location>
</feature>
<evidence type="ECO:0000259" key="4">
    <source>
        <dbReference type="PROSITE" id="PS50222"/>
    </source>
</evidence>
<gene>
    <name evidence="5" type="ORF">EVOR1521_LOCUS7641</name>
</gene>
<protein>
    <recommendedName>
        <fullName evidence="4">EF-hand domain-containing protein</fullName>
    </recommendedName>
</protein>
<keyword evidence="1" id="KW-0106">Calcium</keyword>
<dbReference type="PROSITE" id="PS50222">
    <property type="entry name" value="EF_HAND_2"/>
    <property type="match status" value="1"/>
</dbReference>
<dbReference type="GO" id="GO:0005509">
    <property type="term" value="F:calcium ion binding"/>
    <property type="evidence" value="ECO:0007669"/>
    <property type="project" value="InterPro"/>
</dbReference>
<name>A0AA36I1N2_9DINO</name>
<keyword evidence="6" id="KW-1185">Reference proteome</keyword>
<evidence type="ECO:0000313" key="5">
    <source>
        <dbReference type="EMBL" id="CAJ1379386.1"/>
    </source>
</evidence>
<feature type="transmembrane region" description="Helical" evidence="3">
    <location>
        <begin position="681"/>
        <end position="702"/>
    </location>
</feature>
<dbReference type="InterPro" id="IPR011992">
    <property type="entry name" value="EF-hand-dom_pair"/>
</dbReference>
<feature type="transmembrane region" description="Helical" evidence="3">
    <location>
        <begin position="754"/>
        <end position="780"/>
    </location>
</feature>
<feature type="compositionally biased region" description="Low complexity" evidence="2">
    <location>
        <begin position="474"/>
        <end position="491"/>
    </location>
</feature>
<accession>A0AA36I1N2</accession>
<feature type="region of interest" description="Disordered" evidence="2">
    <location>
        <begin position="474"/>
        <end position="495"/>
    </location>
</feature>
<keyword evidence="3" id="KW-0472">Membrane</keyword>
<dbReference type="EMBL" id="CAUJNA010000624">
    <property type="protein sequence ID" value="CAJ1379386.1"/>
    <property type="molecule type" value="Genomic_DNA"/>
</dbReference>
<dbReference type="InterPro" id="IPR002048">
    <property type="entry name" value="EF_hand_dom"/>
</dbReference>
<dbReference type="InterPro" id="IPR018247">
    <property type="entry name" value="EF_Hand_1_Ca_BS"/>
</dbReference>
<evidence type="ECO:0000256" key="2">
    <source>
        <dbReference type="SAM" id="MobiDB-lite"/>
    </source>
</evidence>
<dbReference type="SUPFAM" id="SSF47473">
    <property type="entry name" value="EF-hand"/>
    <property type="match status" value="1"/>
</dbReference>
<dbReference type="Gene3D" id="1.10.238.10">
    <property type="entry name" value="EF-hand"/>
    <property type="match status" value="1"/>
</dbReference>
<keyword evidence="3" id="KW-0812">Transmembrane</keyword>
<evidence type="ECO:0000313" key="6">
    <source>
        <dbReference type="Proteomes" id="UP001178507"/>
    </source>
</evidence>
<feature type="transmembrane region" description="Helical" evidence="3">
    <location>
        <begin position="839"/>
        <end position="858"/>
    </location>
</feature>
<keyword evidence="3" id="KW-1133">Transmembrane helix</keyword>
<organism evidence="5 6">
    <name type="scientific">Effrenium voratum</name>
    <dbReference type="NCBI Taxonomy" id="2562239"/>
    <lineage>
        <taxon>Eukaryota</taxon>
        <taxon>Sar</taxon>
        <taxon>Alveolata</taxon>
        <taxon>Dinophyceae</taxon>
        <taxon>Suessiales</taxon>
        <taxon>Symbiodiniaceae</taxon>
        <taxon>Effrenium</taxon>
    </lineage>
</organism>
<comment type="caution">
    <text evidence="5">The sequence shown here is derived from an EMBL/GenBank/DDBJ whole genome shotgun (WGS) entry which is preliminary data.</text>
</comment>
<evidence type="ECO:0000256" key="3">
    <source>
        <dbReference type="SAM" id="Phobius"/>
    </source>
</evidence>
<sequence length="882" mass="95937">MAEAQVPKNQGIPRCTCFLFVGAITCHTMVLIGNITTAQMVNGLGKSASGWGSVASSVSHSLDTELNPAMLQVTQWLTTSIDAIKEFQHGVDTLLNVAGSTIDGTVKFYDPKKVDEQSFKANAKQHIQVVAQKALVKVQPLTHKVMESLQPALAQVGDWLESFSAKIQDTLEEFGTVTDRSQKLVDQVMGQVASSGGMYEEMVWDTYHMFDPFDDGISLTELHNAADQYGISALQGEKAAHLMETYDTSGDGSIGINEYEQLVTDPSLPGLMTTILRNYAKKLGGIASSLGAAKMRAEVATVIVEYLTLVCTKNLTKVGWISGDLVNGELPLEFTADLFYEFYQAKMSPNNLSPIDVGSMILNYTVKDNPKHTVAAVDLLASPDFFASEGFDISIEDETIFQVVSWLEMSKEGQDALKRYAEIKPQPGQSYAETYRDTVIQREQKYTALHGTQNVEFQAQSSQTLRDVLLGGSAASSAADDPQAQAASGSSVPAKPETLRWAQELKANATRSATDFNNQCYAYSGTSSNPLDSLCNSMNGMVKKTQSFLTLMEKVAGPGGKEFLDKQADLFLNGTVDDIMMVSDVILDKSIDTVKCANGDTAACNSQSIDPDLNMKLTGAMTFVTSDLKNLQGILPQVLKNLDFAKKEVSSVSGVITSVSQILGLKAPPLMEQISKLYKTLWIVYFVFFFLFSFGMLFYGFWSNGFFGGPQVEAAASSEPPQTFGQRLATCCSSCLACVRGCTSGHLCFWSMLLLGQILVLVLFLVSLVICLITGLQAFLGAGCSKVYLLGDQNVCSAVLSIFQIFLKTFGFNEPFADTCVDRNLMTCKVIRDATARTALVAIIGGLLASVFSFQMLLDSATKHERARCIRVMQEEGLMKEE</sequence>